<evidence type="ECO:0000313" key="2">
    <source>
        <dbReference type="Proteomes" id="UP000245698"/>
    </source>
</evidence>
<gene>
    <name evidence="1" type="ORF">BQ8482_310047</name>
</gene>
<sequence length="41" mass="4480">MLGQLLMRIVMVADTGIVEQGPHDELVARRCLLTERGSGLT</sequence>
<dbReference type="EMBL" id="FUIG01000039">
    <property type="protein sequence ID" value="SJM32726.1"/>
    <property type="molecule type" value="Genomic_DNA"/>
</dbReference>
<evidence type="ECO:0000313" key="1">
    <source>
        <dbReference type="EMBL" id="SJM32726.1"/>
    </source>
</evidence>
<reference evidence="2" key="1">
    <citation type="submission" date="2016-12" db="EMBL/GenBank/DDBJ databases">
        <authorList>
            <person name="Brunel B."/>
        </authorList>
    </citation>
    <scope>NUCLEOTIDE SEQUENCE [LARGE SCALE GENOMIC DNA]</scope>
</reference>
<protein>
    <submittedName>
        <fullName evidence="1">Uncharacterized protein</fullName>
    </submittedName>
</protein>
<dbReference type="Proteomes" id="UP000245698">
    <property type="component" value="Unassembled WGS sequence"/>
</dbReference>
<accession>A0A2P9ANK8</accession>
<proteinExistence type="predicted"/>
<keyword evidence="2" id="KW-1185">Reference proteome</keyword>
<name>A0A2P9ANK8_9HYPH</name>
<organism evidence="1 2">
    <name type="scientific">Mesorhizobium delmotii</name>
    <dbReference type="NCBI Taxonomy" id="1631247"/>
    <lineage>
        <taxon>Bacteria</taxon>
        <taxon>Pseudomonadati</taxon>
        <taxon>Pseudomonadota</taxon>
        <taxon>Alphaproteobacteria</taxon>
        <taxon>Hyphomicrobiales</taxon>
        <taxon>Phyllobacteriaceae</taxon>
        <taxon>Mesorhizobium</taxon>
    </lineage>
</organism>
<dbReference type="AlphaFoldDB" id="A0A2P9ANK8"/>